<proteinExistence type="predicted"/>
<keyword evidence="1" id="KW-0812">Transmembrane</keyword>
<keyword evidence="1" id="KW-1133">Transmembrane helix</keyword>
<evidence type="ECO:0008006" key="4">
    <source>
        <dbReference type="Google" id="ProtNLM"/>
    </source>
</evidence>
<reference evidence="3" key="1">
    <citation type="submission" date="2011-07" db="EMBL/GenBank/DDBJ databases">
        <authorList>
            <consortium name="Caenorhabditis brenneri Sequencing and Analysis Consortium"/>
            <person name="Wilson R.K."/>
        </authorList>
    </citation>
    <scope>NUCLEOTIDE SEQUENCE [LARGE SCALE GENOMIC DNA]</scope>
    <source>
        <strain evidence="3">PB2801</strain>
    </source>
</reference>
<dbReference type="Proteomes" id="UP000008068">
    <property type="component" value="Unassembled WGS sequence"/>
</dbReference>
<dbReference type="InParanoid" id="G0NJF5"/>
<evidence type="ECO:0000313" key="3">
    <source>
        <dbReference type="Proteomes" id="UP000008068"/>
    </source>
</evidence>
<dbReference type="HOGENOM" id="CLU_970537_0_0_1"/>
<name>G0NJF5_CAEBE</name>
<feature type="transmembrane region" description="Helical" evidence="1">
    <location>
        <begin position="12"/>
        <end position="38"/>
    </location>
</feature>
<dbReference type="EMBL" id="GL379895">
    <property type="protein sequence ID" value="EGT32267.1"/>
    <property type="molecule type" value="Genomic_DNA"/>
</dbReference>
<feature type="transmembrane region" description="Helical" evidence="1">
    <location>
        <begin position="174"/>
        <end position="195"/>
    </location>
</feature>
<evidence type="ECO:0000313" key="2">
    <source>
        <dbReference type="EMBL" id="EGT32267.1"/>
    </source>
</evidence>
<gene>
    <name evidence="2" type="ORF">CAEBREN_03336</name>
</gene>
<keyword evidence="3" id="KW-1185">Reference proteome</keyword>
<dbReference type="Pfam" id="PF10325">
    <property type="entry name" value="7TM_GPCR_Srz"/>
    <property type="match status" value="1"/>
</dbReference>
<organism evidence="3">
    <name type="scientific">Caenorhabditis brenneri</name>
    <name type="common">Nematode worm</name>
    <dbReference type="NCBI Taxonomy" id="135651"/>
    <lineage>
        <taxon>Eukaryota</taxon>
        <taxon>Metazoa</taxon>
        <taxon>Ecdysozoa</taxon>
        <taxon>Nematoda</taxon>
        <taxon>Chromadorea</taxon>
        <taxon>Rhabditida</taxon>
        <taxon>Rhabditina</taxon>
        <taxon>Rhabditomorpha</taxon>
        <taxon>Rhabditoidea</taxon>
        <taxon>Rhabditidae</taxon>
        <taxon>Peloderinae</taxon>
        <taxon>Caenorhabditis</taxon>
    </lineage>
</organism>
<feature type="transmembrane region" description="Helical" evidence="1">
    <location>
        <begin position="59"/>
        <end position="82"/>
    </location>
</feature>
<sequence>MDFNTLVGSEKFQIPVLFLVFFAFFVLGFLCTSFVFFVRRFHRNRYEEKQNLLYSNFRNFFRSICLIYFILIMTILTLIIKHDSIMNFVNSHPLFFFCIIVSVILIVQIHQLTISLIALLRFLSLFTIKNQESRERLIKYTRNFMYPIVFVVDIWLTVMIQADDTMYFWTVYLIYYSTSYLILAFCTFLYIPIVLINQSRGKPTNTLENCIMCHTILMFLFKSYFPLSQIMDVISTILFFQISYLLCSNSRAEQRRKSTLASVFSDIFKSRRVQPDNSSNNNSLNKY</sequence>
<keyword evidence="1" id="KW-0472">Membrane</keyword>
<evidence type="ECO:0000256" key="1">
    <source>
        <dbReference type="SAM" id="Phobius"/>
    </source>
</evidence>
<feature type="transmembrane region" description="Helical" evidence="1">
    <location>
        <begin position="144"/>
        <end position="162"/>
    </location>
</feature>
<dbReference type="InterPro" id="IPR018817">
    <property type="entry name" value="7TM_GPCR_serpentine_rcpt_Srz"/>
</dbReference>
<protein>
    <recommendedName>
        <fullName evidence="4">Serpentine Receptor, class Z</fullName>
    </recommendedName>
</protein>
<dbReference type="STRING" id="135651.G0NJF5"/>
<dbReference type="PANTHER" id="PTHR31720">
    <property type="entry name" value="SERPENTINE RECEPTOR, CLASS Z-RELATED"/>
    <property type="match status" value="1"/>
</dbReference>
<dbReference type="PANTHER" id="PTHR31720:SF12">
    <property type="entry name" value="SERPENTINE RECEPTOR, CLASS T-RELATED"/>
    <property type="match status" value="1"/>
</dbReference>
<feature type="transmembrane region" description="Helical" evidence="1">
    <location>
        <begin position="94"/>
        <end position="123"/>
    </location>
</feature>
<accession>G0NJF5</accession>
<dbReference type="AlphaFoldDB" id="G0NJF5"/>